<protein>
    <submittedName>
        <fullName evidence="2">Uncharacterized membrane protein YidH (DUF202 family)</fullName>
    </submittedName>
</protein>
<sequence>MLGWTGAGLIAGGILLAGVNIVRFSPRGEPLTTPQGGGLWWITLGLGLVVLGVVLQCNGRDPDAGPAKRRSWGYTAFLLVTGALCLAVACVGFSPDLFVVTAGSDRVHRADSPGTSTLVVTLVIALGMVLMAAAGSWPRLQPQSRSMPPAVGGLALVLVIELGLRAAGLYQATEHTVAGADAFPDVPVPVPTDVAEAGWTWEPPADTDLVAVEPGAFGP</sequence>
<dbReference type="EMBL" id="JACCFS010000001">
    <property type="protein sequence ID" value="NYJ35824.1"/>
    <property type="molecule type" value="Genomic_DNA"/>
</dbReference>
<feature type="transmembrane region" description="Helical" evidence="1">
    <location>
        <begin position="71"/>
        <end position="94"/>
    </location>
</feature>
<accession>A0A7Z0JBV7</accession>
<evidence type="ECO:0000313" key="3">
    <source>
        <dbReference type="Proteomes" id="UP000572051"/>
    </source>
</evidence>
<keyword evidence="3" id="KW-1185">Reference proteome</keyword>
<dbReference type="RefSeq" id="WP_179825243.1">
    <property type="nucleotide sequence ID" value="NZ_JACCFS010000001.1"/>
</dbReference>
<organism evidence="2 3">
    <name type="scientific">Nocardiopsis aegyptia</name>
    <dbReference type="NCBI Taxonomy" id="220378"/>
    <lineage>
        <taxon>Bacteria</taxon>
        <taxon>Bacillati</taxon>
        <taxon>Actinomycetota</taxon>
        <taxon>Actinomycetes</taxon>
        <taxon>Streptosporangiales</taxon>
        <taxon>Nocardiopsidaceae</taxon>
        <taxon>Nocardiopsis</taxon>
    </lineage>
</organism>
<comment type="caution">
    <text evidence="2">The sequence shown here is derived from an EMBL/GenBank/DDBJ whole genome shotgun (WGS) entry which is preliminary data.</text>
</comment>
<keyword evidence="1" id="KW-0812">Transmembrane</keyword>
<feature type="transmembrane region" description="Helical" evidence="1">
    <location>
        <begin position="114"/>
        <end position="137"/>
    </location>
</feature>
<reference evidence="2 3" key="1">
    <citation type="submission" date="2020-07" db="EMBL/GenBank/DDBJ databases">
        <title>Sequencing the genomes of 1000 actinobacteria strains.</title>
        <authorList>
            <person name="Klenk H.-P."/>
        </authorList>
    </citation>
    <scope>NUCLEOTIDE SEQUENCE [LARGE SCALE GENOMIC DNA]</scope>
    <source>
        <strain evidence="2 3">DSM 44442</strain>
    </source>
</reference>
<evidence type="ECO:0000313" key="2">
    <source>
        <dbReference type="EMBL" id="NYJ35824.1"/>
    </source>
</evidence>
<dbReference type="AlphaFoldDB" id="A0A7Z0JBV7"/>
<name>A0A7Z0JBV7_9ACTN</name>
<evidence type="ECO:0000256" key="1">
    <source>
        <dbReference type="SAM" id="Phobius"/>
    </source>
</evidence>
<gene>
    <name evidence="2" type="ORF">HNR10_003705</name>
</gene>
<proteinExistence type="predicted"/>
<keyword evidence="1" id="KW-0472">Membrane</keyword>
<dbReference type="Proteomes" id="UP000572051">
    <property type="component" value="Unassembled WGS sequence"/>
</dbReference>
<feature type="transmembrane region" description="Helical" evidence="1">
    <location>
        <begin position="7"/>
        <end position="26"/>
    </location>
</feature>
<keyword evidence="1" id="KW-1133">Transmembrane helix</keyword>
<feature type="transmembrane region" description="Helical" evidence="1">
    <location>
        <begin position="38"/>
        <end position="59"/>
    </location>
</feature>